<gene>
    <name evidence="1" type="ORF">NHX12_004663</name>
</gene>
<evidence type="ECO:0000313" key="2">
    <source>
        <dbReference type="Proteomes" id="UP001148018"/>
    </source>
</evidence>
<dbReference type="Proteomes" id="UP001148018">
    <property type="component" value="Unassembled WGS sequence"/>
</dbReference>
<sequence>REHSDCSSCTPKFRRERRVASHHRACLKIDTNASCTRVLDLEEHGGRNRDDEPPLLAEPRPHVVAFRTKKSEDEDLASGHLEDPGVLVEHEIGSRLRRWETTSGGGHG</sequence>
<name>A0A9Q0IE23_9TELE</name>
<dbReference type="AlphaFoldDB" id="A0A9Q0IE23"/>
<organism evidence="1 2">
    <name type="scientific">Muraenolepis orangiensis</name>
    <name type="common">Patagonian moray cod</name>
    <dbReference type="NCBI Taxonomy" id="630683"/>
    <lineage>
        <taxon>Eukaryota</taxon>
        <taxon>Metazoa</taxon>
        <taxon>Chordata</taxon>
        <taxon>Craniata</taxon>
        <taxon>Vertebrata</taxon>
        <taxon>Euteleostomi</taxon>
        <taxon>Actinopterygii</taxon>
        <taxon>Neopterygii</taxon>
        <taxon>Teleostei</taxon>
        <taxon>Neoteleostei</taxon>
        <taxon>Acanthomorphata</taxon>
        <taxon>Zeiogadaria</taxon>
        <taxon>Gadariae</taxon>
        <taxon>Gadiformes</taxon>
        <taxon>Muraenolepidoidei</taxon>
        <taxon>Muraenolepididae</taxon>
        <taxon>Muraenolepis</taxon>
    </lineage>
</organism>
<feature type="non-terminal residue" evidence="1">
    <location>
        <position position="108"/>
    </location>
</feature>
<reference evidence="1" key="1">
    <citation type="submission" date="2022-07" db="EMBL/GenBank/DDBJ databases">
        <title>Chromosome-level genome of Muraenolepis orangiensis.</title>
        <authorList>
            <person name="Kim J."/>
        </authorList>
    </citation>
    <scope>NUCLEOTIDE SEQUENCE</scope>
    <source>
        <strain evidence="1">KU_S4_2022</strain>
        <tissue evidence="1">Muscle</tissue>
    </source>
</reference>
<protein>
    <submittedName>
        <fullName evidence="1">Uncharacterized protein</fullName>
    </submittedName>
</protein>
<comment type="caution">
    <text evidence="1">The sequence shown here is derived from an EMBL/GenBank/DDBJ whole genome shotgun (WGS) entry which is preliminary data.</text>
</comment>
<proteinExistence type="predicted"/>
<evidence type="ECO:0000313" key="1">
    <source>
        <dbReference type="EMBL" id="KAJ3595359.1"/>
    </source>
</evidence>
<keyword evidence="2" id="KW-1185">Reference proteome</keyword>
<accession>A0A9Q0IE23</accession>
<dbReference type="EMBL" id="JANIIK010000111">
    <property type="protein sequence ID" value="KAJ3595359.1"/>
    <property type="molecule type" value="Genomic_DNA"/>
</dbReference>